<sequence length="319" mass="36128">MNFCTTRPPNSENLRDDIVRNVNQRVRVAYAASADAVSTGPNATDETEVKKRKREYAIDTSSFKSARRDQEELVNSSRTSSNAEYFVALMLKEQAKQRLLRRDRQRGYRQRQNDLLLSLKNETLQLRDEIQTLEKRRSAVISVTPIQECLWGVVVEYFHVFRFGVRSTAMNFLEASAQLKFLERTMTLDVVTNSGFGPKALLASWSRLSTLLQGIEVELLNAKRESENSLVATITATFTLTQHTLKTQLPHLCHSSSSLEKKLLHQEIVMPGTGQFTWDSTCGRITSALSRSDMLAPILQLVGSVDDLSRVFEYFTVLG</sequence>
<evidence type="ECO:0000313" key="2">
    <source>
        <dbReference type="EMBL" id="KAF4138576.1"/>
    </source>
</evidence>
<evidence type="ECO:0000313" key="1">
    <source>
        <dbReference type="EMBL" id="KAF4138575.1"/>
    </source>
</evidence>
<dbReference type="Proteomes" id="UP000704712">
    <property type="component" value="Unassembled WGS sequence"/>
</dbReference>
<name>A0A8S9UBT4_PHYIN</name>
<gene>
    <name evidence="1" type="ORF">GN958_ATG12223</name>
    <name evidence="2" type="ORF">GN958_ATG12224</name>
</gene>
<accession>A0A8S9UBT4</accession>
<reference evidence="1" key="1">
    <citation type="submission" date="2020-03" db="EMBL/GenBank/DDBJ databases">
        <title>Hybrid Assembly of Korean Phytophthora infestans isolates.</title>
        <authorList>
            <person name="Prokchorchik M."/>
            <person name="Lee Y."/>
            <person name="Seo J."/>
            <person name="Cho J.-H."/>
            <person name="Park Y.-E."/>
            <person name="Jang D.-C."/>
            <person name="Im J.-S."/>
            <person name="Choi J.-G."/>
            <person name="Park H.-J."/>
            <person name="Lee G.-B."/>
            <person name="Lee Y.-G."/>
            <person name="Hong S.-Y."/>
            <person name="Cho K."/>
            <person name="Sohn K.H."/>
        </authorList>
    </citation>
    <scope>NUCLEOTIDE SEQUENCE</scope>
    <source>
        <strain evidence="1">KR_2_A2</strain>
    </source>
</reference>
<dbReference type="EMBL" id="JAACNO010001664">
    <property type="protein sequence ID" value="KAF4138576.1"/>
    <property type="molecule type" value="Genomic_DNA"/>
</dbReference>
<organism evidence="1 3">
    <name type="scientific">Phytophthora infestans</name>
    <name type="common">Potato late blight agent</name>
    <name type="synonym">Botrytis infestans</name>
    <dbReference type="NCBI Taxonomy" id="4787"/>
    <lineage>
        <taxon>Eukaryota</taxon>
        <taxon>Sar</taxon>
        <taxon>Stramenopiles</taxon>
        <taxon>Oomycota</taxon>
        <taxon>Peronosporomycetes</taxon>
        <taxon>Peronosporales</taxon>
        <taxon>Peronosporaceae</taxon>
        <taxon>Phytophthora</taxon>
    </lineage>
</organism>
<proteinExistence type="predicted"/>
<evidence type="ECO:0008006" key="4">
    <source>
        <dbReference type="Google" id="ProtNLM"/>
    </source>
</evidence>
<dbReference type="AlphaFoldDB" id="A0A8S9UBT4"/>
<comment type="caution">
    <text evidence="1">The sequence shown here is derived from an EMBL/GenBank/DDBJ whole genome shotgun (WGS) entry which is preliminary data.</text>
</comment>
<evidence type="ECO:0000313" key="3">
    <source>
        <dbReference type="Proteomes" id="UP000704712"/>
    </source>
</evidence>
<dbReference type="EMBL" id="JAACNO010001664">
    <property type="protein sequence ID" value="KAF4138575.1"/>
    <property type="molecule type" value="Genomic_DNA"/>
</dbReference>
<protein>
    <recommendedName>
        <fullName evidence="4">Bzip transcription factor</fullName>
    </recommendedName>
</protein>